<evidence type="ECO:0000313" key="4">
    <source>
        <dbReference type="Proteomes" id="UP001082899"/>
    </source>
</evidence>
<accession>A0ABT3ZJM1</accession>
<feature type="domain" description="Bacterial type II secretion system protein E" evidence="2">
    <location>
        <begin position="85"/>
        <end position="299"/>
    </location>
</feature>
<dbReference type="RefSeq" id="WP_267846317.1">
    <property type="nucleotide sequence ID" value="NZ_JAPMXC010000001.1"/>
</dbReference>
<dbReference type="InterPro" id="IPR001482">
    <property type="entry name" value="T2SS/T4SS_dom"/>
</dbReference>
<dbReference type="NCBIfam" id="TIGR02782">
    <property type="entry name" value="TrbB_P"/>
    <property type="match status" value="1"/>
</dbReference>
<protein>
    <submittedName>
        <fullName evidence="3">P-type conjugative transfer ATPase TrbB</fullName>
    </submittedName>
</protein>
<dbReference type="NCBIfam" id="NF010469">
    <property type="entry name" value="PRK13894.1"/>
    <property type="match status" value="1"/>
</dbReference>
<dbReference type="SUPFAM" id="SSF52540">
    <property type="entry name" value="P-loop containing nucleoside triphosphate hydrolases"/>
    <property type="match status" value="1"/>
</dbReference>
<dbReference type="EMBL" id="JAPMXC010000001">
    <property type="protein sequence ID" value="MCY0386734.1"/>
    <property type="molecule type" value="Genomic_DNA"/>
</dbReference>
<evidence type="ECO:0000259" key="2">
    <source>
        <dbReference type="Pfam" id="PF00437"/>
    </source>
</evidence>
<organism evidence="3 4">
    <name type="scientific">Robbsia betulipollinis</name>
    <dbReference type="NCBI Taxonomy" id="2981849"/>
    <lineage>
        <taxon>Bacteria</taxon>
        <taxon>Pseudomonadati</taxon>
        <taxon>Pseudomonadota</taxon>
        <taxon>Betaproteobacteria</taxon>
        <taxon>Burkholderiales</taxon>
        <taxon>Burkholderiaceae</taxon>
        <taxon>Robbsia</taxon>
    </lineage>
</organism>
<sequence>MEDENLQASVRARAVEKLRRDLGSTVMHALADPKTVEVLLNPDGALWQERLGERMQQIGTMTAQRGEAVIKTVAGYHGKTITRATPLVESELPTDGSRFAGQLPPVVEAPTFAIRKKAVSIFTLDQYVESGILTPSQAVVIKAAVKAHRNILVIGGTGSGKTTLVNAVLHEMVQNDPYERFALLQDTSELQCTAGNKVAYHTTIDVTMTLLLKTILRMRPDRIVVGEVRGAEALDLLDCWNTGHEGGAATLHANDAHAALIRLKSLVTRNDAAPDEIEPLIGEAVHIIVHIARVACGRRVQEIIAIDGYEDGGYMTRNL</sequence>
<name>A0ABT3ZJM1_9BURK</name>
<gene>
    <name evidence="3" type="primary">trbB</name>
    <name evidence="3" type="ORF">OVY01_05680</name>
</gene>
<dbReference type="Gene3D" id="3.30.450.90">
    <property type="match status" value="1"/>
</dbReference>
<dbReference type="PANTHER" id="PTHR30486">
    <property type="entry name" value="TWITCHING MOTILITY PROTEIN PILT"/>
    <property type="match status" value="1"/>
</dbReference>
<dbReference type="Proteomes" id="UP001082899">
    <property type="component" value="Unassembled WGS sequence"/>
</dbReference>
<comment type="similarity">
    <text evidence="1">Belongs to the GSP E family.</text>
</comment>
<proteinExistence type="inferred from homology"/>
<dbReference type="InterPro" id="IPR027417">
    <property type="entry name" value="P-loop_NTPase"/>
</dbReference>
<dbReference type="Gene3D" id="3.40.50.300">
    <property type="entry name" value="P-loop containing nucleotide triphosphate hydrolases"/>
    <property type="match status" value="1"/>
</dbReference>
<dbReference type="PANTHER" id="PTHR30486:SF6">
    <property type="entry name" value="TYPE IV PILUS RETRACTATION ATPASE PILT"/>
    <property type="match status" value="1"/>
</dbReference>
<evidence type="ECO:0000256" key="1">
    <source>
        <dbReference type="ARBA" id="ARBA00006611"/>
    </source>
</evidence>
<evidence type="ECO:0000313" key="3">
    <source>
        <dbReference type="EMBL" id="MCY0386734.1"/>
    </source>
</evidence>
<dbReference type="CDD" id="cd01130">
    <property type="entry name" value="VirB11-like_ATPase"/>
    <property type="match status" value="1"/>
</dbReference>
<dbReference type="Pfam" id="PF00437">
    <property type="entry name" value="T2SSE"/>
    <property type="match status" value="1"/>
</dbReference>
<dbReference type="InterPro" id="IPR014149">
    <property type="entry name" value="Conjug-transfer_TrbB"/>
</dbReference>
<comment type="caution">
    <text evidence="3">The sequence shown here is derived from an EMBL/GenBank/DDBJ whole genome shotgun (WGS) entry which is preliminary data.</text>
</comment>
<keyword evidence="4" id="KW-1185">Reference proteome</keyword>
<reference evidence="3" key="1">
    <citation type="submission" date="2022-11" db="EMBL/GenBank/DDBJ databases">
        <title>Robbsia betulipollinis sp. nov., isolated from pollen of birch (Betula pendula).</title>
        <authorList>
            <person name="Shi H."/>
            <person name="Ambika Manirajan B."/>
            <person name="Ratering S."/>
            <person name="Geissler-Plaum R."/>
            <person name="Schnell S."/>
        </authorList>
    </citation>
    <scope>NUCLEOTIDE SEQUENCE</scope>
    <source>
        <strain evidence="3">Bb-Pol-6</strain>
    </source>
</reference>
<dbReference type="InterPro" id="IPR050921">
    <property type="entry name" value="T4SS_GSP_E_ATPase"/>
</dbReference>